<reference evidence="2" key="1">
    <citation type="journal article" date="2019" name="Int. J. Syst. Evol. Microbiol.">
        <title>The Global Catalogue of Microorganisms (GCM) 10K type strain sequencing project: providing services to taxonomists for standard genome sequencing and annotation.</title>
        <authorList>
            <consortium name="The Broad Institute Genomics Platform"/>
            <consortium name="The Broad Institute Genome Sequencing Center for Infectious Disease"/>
            <person name="Wu L."/>
            <person name="Ma J."/>
        </authorList>
    </citation>
    <scope>NUCLEOTIDE SEQUENCE [LARGE SCALE GENOMIC DNA]</scope>
    <source>
        <strain evidence="2">JCM 18657</strain>
    </source>
</reference>
<accession>A0ABW2V9X9</accession>
<evidence type="ECO:0000313" key="2">
    <source>
        <dbReference type="Proteomes" id="UP001596528"/>
    </source>
</evidence>
<organism evidence="1 2">
    <name type="scientific">Paenibacillus thermoaerophilus</name>
    <dbReference type="NCBI Taxonomy" id="1215385"/>
    <lineage>
        <taxon>Bacteria</taxon>
        <taxon>Bacillati</taxon>
        <taxon>Bacillota</taxon>
        <taxon>Bacilli</taxon>
        <taxon>Bacillales</taxon>
        <taxon>Paenibacillaceae</taxon>
        <taxon>Paenibacillus</taxon>
    </lineage>
</organism>
<evidence type="ECO:0000313" key="1">
    <source>
        <dbReference type="EMBL" id="MFC7751535.1"/>
    </source>
</evidence>
<dbReference type="Proteomes" id="UP001596528">
    <property type="component" value="Unassembled WGS sequence"/>
</dbReference>
<dbReference type="EMBL" id="JBHTGQ010000046">
    <property type="protein sequence ID" value="MFC7751535.1"/>
    <property type="molecule type" value="Genomic_DNA"/>
</dbReference>
<proteinExistence type="predicted"/>
<name>A0ABW2V9X9_9BACL</name>
<keyword evidence="2" id="KW-1185">Reference proteome</keyword>
<dbReference type="RefSeq" id="WP_138790564.1">
    <property type="nucleotide sequence ID" value="NZ_JBHTGQ010000046.1"/>
</dbReference>
<comment type="caution">
    <text evidence="1">The sequence shown here is derived from an EMBL/GenBank/DDBJ whole genome shotgun (WGS) entry which is preliminary data.</text>
</comment>
<gene>
    <name evidence="1" type="ORF">ACFQWB_16580</name>
</gene>
<protein>
    <submittedName>
        <fullName evidence="1">Uncharacterized protein</fullName>
    </submittedName>
</protein>
<sequence length="145" mass="16056">MKNSRPLYGAIAVKRDERGNSWCHPSSPSAWSVRPLSGGDNGPNRVRLSCSGCPGRFFAILASGPQGRNAGSQHHRFSGEAGILFDSVIGFMDDFFLNLTWTEWGVNMHLIGFLKIVGYSIHRLKSGVTEGFSGRQRVDLHEKFF</sequence>